<name>A0ABY4QW92_9ACTN</name>
<protein>
    <submittedName>
        <fullName evidence="9">BMP family ABC transporter substrate-binding protein</fullName>
    </submittedName>
</protein>
<evidence type="ECO:0000256" key="5">
    <source>
        <dbReference type="ARBA" id="ARBA00023136"/>
    </source>
</evidence>
<dbReference type="InterPro" id="IPR003760">
    <property type="entry name" value="PnrA-like"/>
</dbReference>
<dbReference type="PROSITE" id="PS51257">
    <property type="entry name" value="PROKAR_LIPOPROTEIN"/>
    <property type="match status" value="1"/>
</dbReference>
<dbReference type="PANTHER" id="PTHR34296">
    <property type="entry name" value="TRANSCRIPTIONAL ACTIVATOR PROTEIN MED"/>
    <property type="match status" value="1"/>
</dbReference>
<comment type="subcellular location">
    <subcellularLocation>
        <location evidence="1">Cell membrane</location>
        <topology evidence="1">Lipid-anchor</topology>
    </subcellularLocation>
</comment>
<accession>A0ABY4QW92</accession>
<reference evidence="9" key="1">
    <citation type="journal article" date="2018" name="Int. J. Syst. Evol. Microbiol.">
        <title>Jatrophihabitans telluris sp. nov., isolated from sediment soil of lava forest wetlands and the emended description of the genus Jatrophihabitans.</title>
        <authorList>
            <person name="Lee K.C."/>
            <person name="Suh M.K."/>
            <person name="Eom M.K."/>
            <person name="Kim K.K."/>
            <person name="Kim J.S."/>
            <person name="Kim D.S."/>
            <person name="Ko S.H."/>
            <person name="Shin Y.K."/>
            <person name="Lee J.S."/>
        </authorList>
    </citation>
    <scope>NUCLEOTIDE SEQUENCE</scope>
    <source>
        <strain evidence="9">N237</strain>
    </source>
</reference>
<feature type="domain" description="ABC transporter substrate-binding protein PnrA-like" evidence="8">
    <location>
        <begin position="58"/>
        <end position="357"/>
    </location>
</feature>
<keyword evidence="3" id="KW-1003">Cell membrane</keyword>
<feature type="signal peptide" evidence="7">
    <location>
        <begin position="1"/>
        <end position="25"/>
    </location>
</feature>
<dbReference type="CDD" id="cd06354">
    <property type="entry name" value="PBP1_PrnA-like"/>
    <property type="match status" value="1"/>
</dbReference>
<evidence type="ECO:0000313" key="10">
    <source>
        <dbReference type="Proteomes" id="UP001056336"/>
    </source>
</evidence>
<keyword evidence="4 7" id="KW-0732">Signal</keyword>
<evidence type="ECO:0000256" key="6">
    <source>
        <dbReference type="ARBA" id="ARBA00023288"/>
    </source>
</evidence>
<evidence type="ECO:0000313" key="9">
    <source>
        <dbReference type="EMBL" id="UQX87815.1"/>
    </source>
</evidence>
<comment type="similarity">
    <text evidence="2">Belongs to the BMP lipoprotein family.</text>
</comment>
<evidence type="ECO:0000256" key="2">
    <source>
        <dbReference type="ARBA" id="ARBA00008610"/>
    </source>
</evidence>
<evidence type="ECO:0000259" key="8">
    <source>
        <dbReference type="Pfam" id="PF02608"/>
    </source>
</evidence>
<evidence type="ECO:0000256" key="1">
    <source>
        <dbReference type="ARBA" id="ARBA00004193"/>
    </source>
</evidence>
<gene>
    <name evidence="9" type="ORF">M6D93_16125</name>
</gene>
<dbReference type="Proteomes" id="UP001056336">
    <property type="component" value="Chromosome"/>
</dbReference>
<dbReference type="SUPFAM" id="SSF53822">
    <property type="entry name" value="Periplasmic binding protein-like I"/>
    <property type="match status" value="1"/>
</dbReference>
<dbReference type="Gene3D" id="3.40.50.2300">
    <property type="match status" value="2"/>
</dbReference>
<keyword evidence="10" id="KW-1185">Reference proteome</keyword>
<keyword evidence="6" id="KW-0449">Lipoprotein</keyword>
<dbReference type="EMBL" id="CP097332">
    <property type="protein sequence ID" value="UQX87815.1"/>
    <property type="molecule type" value="Genomic_DNA"/>
</dbReference>
<evidence type="ECO:0000256" key="3">
    <source>
        <dbReference type="ARBA" id="ARBA00022475"/>
    </source>
</evidence>
<organism evidence="9 10">
    <name type="scientific">Jatrophihabitans telluris</name>
    <dbReference type="NCBI Taxonomy" id="2038343"/>
    <lineage>
        <taxon>Bacteria</taxon>
        <taxon>Bacillati</taxon>
        <taxon>Actinomycetota</taxon>
        <taxon>Actinomycetes</taxon>
        <taxon>Jatrophihabitantales</taxon>
        <taxon>Jatrophihabitantaceae</taxon>
        <taxon>Jatrophihabitans</taxon>
    </lineage>
</organism>
<proteinExistence type="inferred from homology"/>
<evidence type="ECO:0000256" key="7">
    <source>
        <dbReference type="SAM" id="SignalP"/>
    </source>
</evidence>
<dbReference type="InterPro" id="IPR028082">
    <property type="entry name" value="Peripla_BP_I"/>
</dbReference>
<feature type="chain" id="PRO_5045543064" evidence="7">
    <location>
        <begin position="26"/>
        <end position="370"/>
    </location>
</feature>
<dbReference type="RefSeq" id="WP_249770711.1">
    <property type="nucleotide sequence ID" value="NZ_CP097332.1"/>
</dbReference>
<dbReference type="InterPro" id="IPR050957">
    <property type="entry name" value="BMP_lipoprotein"/>
</dbReference>
<dbReference type="Pfam" id="PF02608">
    <property type="entry name" value="Bmp"/>
    <property type="match status" value="1"/>
</dbReference>
<evidence type="ECO:0000256" key="4">
    <source>
        <dbReference type="ARBA" id="ARBA00022729"/>
    </source>
</evidence>
<sequence length="370" mass="37707">MRHLKSYSGTAVIATAIAAALLLSACGSKKGSSTTTTTTSAGGSGASSSAPAATYTACMVTDTGGIDDKSFNAAAWQGMQAAQSAGKAKVSYVQSKTETDYATNIKSLQTQKCDLIVTVGGLMGNATVAAAKAAPTQHFVEVDSAGNGTNLQGLQFNTAQAGFLSGYLAAGYSKSGKVATYGGLNIPPVTVYMDGFQEGIQYYNTQKGKSVSLLGWDETSQKGSFAGSFTDQNKGQQLANNFIAQGADVIFPVAGGTGLGSAAIAKSGGKAVVIWVDTDGFVSAPQYGSVFLTTAEKNIAQAVQKAVEDGSAGTYATTDYIGTLANQGVGLADFHDFASKVNSTLQSELKTVAADIQSGKITIKSKSQPK</sequence>
<dbReference type="PANTHER" id="PTHR34296:SF2">
    <property type="entry name" value="ABC TRANSPORTER GUANOSINE-BINDING PROTEIN NUPN"/>
    <property type="match status" value="1"/>
</dbReference>
<keyword evidence="5" id="KW-0472">Membrane</keyword>
<reference evidence="9" key="2">
    <citation type="submission" date="2022-05" db="EMBL/GenBank/DDBJ databases">
        <authorList>
            <person name="Kim J.-S."/>
            <person name="Lee K."/>
            <person name="Suh M."/>
            <person name="Eom M."/>
            <person name="Kim J.-S."/>
            <person name="Kim D.-S."/>
            <person name="Ko S.-H."/>
            <person name="Shin Y."/>
            <person name="Lee J.-S."/>
        </authorList>
    </citation>
    <scope>NUCLEOTIDE SEQUENCE</scope>
    <source>
        <strain evidence="9">N237</strain>
    </source>
</reference>